<proteinExistence type="inferred from homology"/>
<dbReference type="SUPFAM" id="SSF49503">
    <property type="entry name" value="Cupredoxins"/>
    <property type="match status" value="3"/>
</dbReference>
<reference evidence="7" key="1">
    <citation type="journal article" date="2020" name="Stud. Mycol.">
        <title>101 Dothideomycetes genomes: a test case for predicting lifestyles and emergence of pathogens.</title>
        <authorList>
            <person name="Haridas S."/>
            <person name="Albert R."/>
            <person name="Binder M."/>
            <person name="Bloem J."/>
            <person name="Labutti K."/>
            <person name="Salamov A."/>
            <person name="Andreopoulos B."/>
            <person name="Baker S."/>
            <person name="Barry K."/>
            <person name="Bills G."/>
            <person name="Bluhm B."/>
            <person name="Cannon C."/>
            <person name="Castanera R."/>
            <person name="Culley D."/>
            <person name="Daum C."/>
            <person name="Ezra D."/>
            <person name="Gonzalez J."/>
            <person name="Henrissat B."/>
            <person name="Kuo A."/>
            <person name="Liang C."/>
            <person name="Lipzen A."/>
            <person name="Lutzoni F."/>
            <person name="Magnuson J."/>
            <person name="Mondo S."/>
            <person name="Nolan M."/>
            <person name="Ohm R."/>
            <person name="Pangilinan J."/>
            <person name="Park H.-J."/>
            <person name="Ramirez L."/>
            <person name="Alfaro M."/>
            <person name="Sun H."/>
            <person name="Tritt A."/>
            <person name="Yoshinaga Y."/>
            <person name="Zwiers L.-H."/>
            <person name="Turgeon B."/>
            <person name="Goodwin S."/>
            <person name="Spatafora J."/>
            <person name="Crous P."/>
            <person name="Grigoriev I."/>
        </authorList>
    </citation>
    <scope>NUCLEOTIDE SEQUENCE</scope>
    <source>
        <strain evidence="7">CBS 109.77</strain>
    </source>
</reference>
<feature type="domain" description="Plastocyanin-like" evidence="5">
    <location>
        <begin position="385"/>
        <end position="515"/>
    </location>
</feature>
<dbReference type="InterPro" id="IPR045087">
    <property type="entry name" value="Cu-oxidase_fam"/>
</dbReference>
<dbReference type="PANTHER" id="PTHR48267:SF1">
    <property type="entry name" value="BILIRUBIN OXIDASE"/>
    <property type="match status" value="1"/>
</dbReference>
<evidence type="ECO:0000256" key="4">
    <source>
        <dbReference type="SAM" id="SignalP"/>
    </source>
</evidence>
<dbReference type="InterPro" id="IPR008972">
    <property type="entry name" value="Cupredoxin"/>
</dbReference>
<feature type="region of interest" description="Disordered" evidence="3">
    <location>
        <begin position="604"/>
        <end position="628"/>
    </location>
</feature>
<dbReference type="Gene3D" id="2.60.40.420">
    <property type="entry name" value="Cupredoxins - blue copper proteins"/>
    <property type="match status" value="3"/>
</dbReference>
<dbReference type="CDD" id="cd13866">
    <property type="entry name" value="CuRO_2_BOD"/>
    <property type="match status" value="1"/>
</dbReference>
<dbReference type="CDD" id="cd13889">
    <property type="entry name" value="CuRO_3_BOD"/>
    <property type="match status" value="1"/>
</dbReference>
<dbReference type="Proteomes" id="UP000799757">
    <property type="component" value="Unassembled WGS sequence"/>
</dbReference>
<dbReference type="PANTHER" id="PTHR48267">
    <property type="entry name" value="CUPREDOXIN SUPERFAMILY PROTEIN"/>
    <property type="match status" value="1"/>
</dbReference>
<protein>
    <submittedName>
        <fullName evidence="7">Cupredoxin</fullName>
    </submittedName>
</protein>
<comment type="similarity">
    <text evidence="1">Belongs to the multicopper oxidase family.</text>
</comment>
<evidence type="ECO:0000259" key="5">
    <source>
        <dbReference type="Pfam" id="PF07731"/>
    </source>
</evidence>
<sequence length="653" mass="72102">MLLFPTWKAGFLSTLLAISYAQIHSRPKGIQTLGSTVSRGESIPRPAGKWVSPEYRWFFEYPLPIPSTKSPKLTYTNDKTHAIIDYYEVEVKPVKQQIFPNLSPTELVAYDGVSPGPMFVMHKGREAVVRFSNNGPTNMSVHVHGQYNRAPFDGWAADYAYPGQYKDYYYPNAQNARTVWYHDHTEYATGEHTYRGQDGFYIITDSEEQSLGLPSGKYDVPLAISAKVYNLDGSLKFDTNNNSGLWGDIIHVNGQPWPYLNVEPRKYRFRLLDASVSRTYDLSFVEGLNGSAIPFNAIASDSGLFSQPVNTDNIAMSMGERYEIVFDFSGHAGKKIILKNSHGLGENVDYAATDMVMQFNVGSSVSDSSNNGDVPSSLRYIPPAPKSDVVKDFTFGRSDDGTWLINGVGFSDVEHRILTRPPRGDDEIWTLHNGNGGGTHPVHIHLVDFQVLSRTGGRNNVLPYESAGMKDVVWLAGGETVQVVARYAPWDGVYMFHCHNLVHEDHDMLAAFNVTQLAKWGYDNSTIFIDPMQPEFRPKNINAADYTQDAILKKLAWFYSSDAYHIGNLGAVSSALDAYSTSGVRAPTTSSNSRSLETSVLASSSSPGIVSSSSAISPTTTTSAASKSTIATTSTSSTWSHRGLTASTRTKRW</sequence>
<accession>A0A6A6XRS8</accession>
<dbReference type="InterPro" id="IPR011706">
    <property type="entry name" value="Cu-oxidase_C"/>
</dbReference>
<dbReference type="GO" id="GO:0016491">
    <property type="term" value="F:oxidoreductase activity"/>
    <property type="evidence" value="ECO:0007669"/>
    <property type="project" value="InterPro"/>
</dbReference>
<evidence type="ECO:0000313" key="7">
    <source>
        <dbReference type="EMBL" id="KAF2798267.1"/>
    </source>
</evidence>
<organism evidence="7 8">
    <name type="scientific">Melanomma pulvis-pyrius CBS 109.77</name>
    <dbReference type="NCBI Taxonomy" id="1314802"/>
    <lineage>
        <taxon>Eukaryota</taxon>
        <taxon>Fungi</taxon>
        <taxon>Dikarya</taxon>
        <taxon>Ascomycota</taxon>
        <taxon>Pezizomycotina</taxon>
        <taxon>Dothideomycetes</taxon>
        <taxon>Pleosporomycetidae</taxon>
        <taxon>Pleosporales</taxon>
        <taxon>Melanommataceae</taxon>
        <taxon>Melanomma</taxon>
    </lineage>
</organism>
<dbReference type="Pfam" id="PF07731">
    <property type="entry name" value="Cu-oxidase_2"/>
    <property type="match status" value="1"/>
</dbReference>
<dbReference type="AlphaFoldDB" id="A0A6A6XRS8"/>
<evidence type="ECO:0000259" key="6">
    <source>
        <dbReference type="Pfam" id="PF07732"/>
    </source>
</evidence>
<evidence type="ECO:0000256" key="1">
    <source>
        <dbReference type="ARBA" id="ARBA00010609"/>
    </source>
</evidence>
<dbReference type="GO" id="GO:0005507">
    <property type="term" value="F:copper ion binding"/>
    <property type="evidence" value="ECO:0007669"/>
    <property type="project" value="InterPro"/>
</dbReference>
<gene>
    <name evidence="7" type="ORF">K505DRAFT_296760</name>
</gene>
<dbReference type="Pfam" id="PF07732">
    <property type="entry name" value="Cu-oxidase_3"/>
    <property type="match status" value="1"/>
</dbReference>
<dbReference type="OrthoDB" id="262547at2759"/>
<evidence type="ECO:0000256" key="3">
    <source>
        <dbReference type="SAM" id="MobiDB-lite"/>
    </source>
</evidence>
<keyword evidence="8" id="KW-1185">Reference proteome</keyword>
<name>A0A6A6XRS8_9PLEO</name>
<feature type="signal peptide" evidence="4">
    <location>
        <begin position="1"/>
        <end position="21"/>
    </location>
</feature>
<dbReference type="InterPro" id="IPR011707">
    <property type="entry name" value="Cu-oxidase-like_N"/>
</dbReference>
<feature type="chain" id="PRO_5025416601" evidence="4">
    <location>
        <begin position="22"/>
        <end position="653"/>
    </location>
</feature>
<keyword evidence="2" id="KW-0186">Copper</keyword>
<feature type="domain" description="Plastocyanin-like" evidence="6">
    <location>
        <begin position="102"/>
        <end position="207"/>
    </location>
</feature>
<evidence type="ECO:0000256" key="2">
    <source>
        <dbReference type="ARBA" id="ARBA00023008"/>
    </source>
</evidence>
<evidence type="ECO:0000313" key="8">
    <source>
        <dbReference type="Proteomes" id="UP000799757"/>
    </source>
</evidence>
<dbReference type="EMBL" id="MU001787">
    <property type="protein sequence ID" value="KAF2798267.1"/>
    <property type="molecule type" value="Genomic_DNA"/>
</dbReference>
<keyword evidence="4" id="KW-0732">Signal</keyword>